<reference evidence="2 3" key="1">
    <citation type="submission" date="2018-03" db="EMBL/GenBank/DDBJ databases">
        <title>Genomic Encyclopedia of Type Strains, Phase III (KMG-III): the genomes of soil and plant-associated and newly described type strains.</title>
        <authorList>
            <person name="Whitman W."/>
        </authorList>
    </citation>
    <scope>NUCLEOTIDE SEQUENCE [LARGE SCALE GENOMIC DNA]</scope>
    <source>
        <strain evidence="2 3">CGMCC 4.7104</strain>
    </source>
</reference>
<sequence>MDEQNPPSNRKKKRARRIDGKRVVRQKKKPTQLPRHYVECGDKATVVEGHGVTAADLASARAMVLGLAIASTGGM</sequence>
<evidence type="ECO:0000256" key="1">
    <source>
        <dbReference type="SAM" id="MobiDB-lite"/>
    </source>
</evidence>
<accession>A0A2T0N2D7</accession>
<dbReference type="Proteomes" id="UP000238312">
    <property type="component" value="Unassembled WGS sequence"/>
</dbReference>
<feature type="region of interest" description="Disordered" evidence="1">
    <location>
        <begin position="1"/>
        <end position="32"/>
    </location>
</feature>
<dbReference type="AlphaFoldDB" id="A0A2T0N2D7"/>
<comment type="caution">
    <text evidence="2">The sequence shown here is derived from an EMBL/GenBank/DDBJ whole genome shotgun (WGS) entry which is preliminary data.</text>
</comment>
<name>A0A2T0N2D7_9ACTN</name>
<evidence type="ECO:0000313" key="3">
    <source>
        <dbReference type="Proteomes" id="UP000238312"/>
    </source>
</evidence>
<proteinExistence type="predicted"/>
<protein>
    <submittedName>
        <fullName evidence="2">Uncharacterized protein</fullName>
    </submittedName>
</protein>
<organism evidence="2 3">
    <name type="scientific">Nonomuraea fuscirosea</name>
    <dbReference type="NCBI Taxonomy" id="1291556"/>
    <lineage>
        <taxon>Bacteria</taxon>
        <taxon>Bacillati</taxon>
        <taxon>Actinomycetota</taxon>
        <taxon>Actinomycetes</taxon>
        <taxon>Streptosporangiales</taxon>
        <taxon>Streptosporangiaceae</taxon>
        <taxon>Nonomuraea</taxon>
    </lineage>
</organism>
<keyword evidence="3" id="KW-1185">Reference proteome</keyword>
<gene>
    <name evidence="2" type="ORF">B0I32_106286</name>
</gene>
<evidence type="ECO:0000313" key="2">
    <source>
        <dbReference type="EMBL" id="PRX66150.1"/>
    </source>
</evidence>
<dbReference type="EMBL" id="PVNG01000006">
    <property type="protein sequence ID" value="PRX66150.1"/>
    <property type="molecule type" value="Genomic_DNA"/>
</dbReference>